<evidence type="ECO:0000313" key="3">
    <source>
        <dbReference type="Proteomes" id="UP000597762"/>
    </source>
</evidence>
<dbReference type="OrthoDB" id="9945857at2759"/>
<evidence type="ECO:0000256" key="1">
    <source>
        <dbReference type="SAM" id="MobiDB-lite"/>
    </source>
</evidence>
<sequence length="559" mass="62557">MYLEKHKITSLFEELMNKIIRDSPDNPIIYLIKQLYRKAGLSIPLELKSNMSLSKTTPDLTIHGQSTEIVSKSTLLTSWAKKSDEFRAVSAPVSKDKSYVKPWQQKERPKASLHPKKPMEADSMDFTEAVKPKTPQVSPTPRFMKKTSARTSALIYPRHASLDDFLQTNKTTADHKERPGWNGDTKIKSASFDDYAADRKANGSKSSQIQDSRKSWAMIGLNDTAVDSFQDGCYTGPKVTHRIKIKDDDILSEETVMSSRHKYYKEEPAIKPPMYTGRISNKQAIAENHKKNLEKILKENGNHATMSSKTAIESGYEDADSAVELLENPADLISEGVNKLPSVGYKLSKTLRHREEDAQVKLNINLYSGAAPSEIGSAISQFDDFSEYDQESVGRRTTAANQLVRFDDSDDDFDSASQVASSTQKMPNWKSKHFDGETYSLGRTPSPQPPLQENHTFLSKSVTIQEPIRANSPITGRLRSSAPPLSNQIPALRTSTNSDNFSINSSLPLQEQDVTNSQNLVDLKTESYGWEFSDDSDGSIVSARSTHQRAKKLPRDRNQ</sequence>
<name>A0A812E015_ACAPH</name>
<dbReference type="CDD" id="cd22980">
    <property type="entry name" value="DD_VEST1"/>
    <property type="match status" value="1"/>
</dbReference>
<reference evidence="2" key="1">
    <citation type="submission" date="2021-01" db="EMBL/GenBank/DDBJ databases">
        <authorList>
            <person name="Li R."/>
            <person name="Bekaert M."/>
        </authorList>
    </citation>
    <scope>NUCLEOTIDE SEQUENCE</scope>
    <source>
        <strain evidence="2">Farmed</strain>
    </source>
</reference>
<comment type="caution">
    <text evidence="2">The sequence shown here is derived from an EMBL/GenBank/DDBJ whole genome shotgun (WGS) entry which is preliminary data.</text>
</comment>
<proteinExistence type="predicted"/>
<dbReference type="PANTHER" id="PTHR32000:SF3">
    <property type="entry name" value="RIKEN CDNA A830018L16 GENE"/>
    <property type="match status" value="1"/>
</dbReference>
<protein>
    <submittedName>
        <fullName evidence="2">Uncharacterized protein</fullName>
    </submittedName>
</protein>
<evidence type="ECO:0000313" key="2">
    <source>
        <dbReference type="EMBL" id="CAE1311719.1"/>
    </source>
</evidence>
<keyword evidence="3" id="KW-1185">Reference proteome</keyword>
<dbReference type="EMBL" id="CAHIKZ030004524">
    <property type="protein sequence ID" value="CAE1311719.1"/>
    <property type="molecule type" value="Genomic_DNA"/>
</dbReference>
<accession>A0A812E015</accession>
<dbReference type="SUPFAM" id="SSF47391">
    <property type="entry name" value="Dimerization-anchoring domain of cAMP-dependent PK regulatory subunit"/>
    <property type="match status" value="1"/>
</dbReference>
<feature type="compositionally biased region" description="Polar residues" evidence="1">
    <location>
        <begin position="416"/>
        <end position="426"/>
    </location>
</feature>
<gene>
    <name evidence="2" type="ORF">SPHA_63078</name>
</gene>
<feature type="compositionally biased region" description="Basic and acidic residues" evidence="1">
    <location>
        <begin position="99"/>
        <end position="110"/>
    </location>
</feature>
<feature type="region of interest" description="Disordered" evidence="1">
    <location>
        <begin position="533"/>
        <end position="559"/>
    </location>
</feature>
<dbReference type="AlphaFoldDB" id="A0A812E015"/>
<dbReference type="Proteomes" id="UP000597762">
    <property type="component" value="Unassembled WGS sequence"/>
</dbReference>
<dbReference type="InterPro" id="IPR040687">
    <property type="entry name" value="DUF5586"/>
</dbReference>
<feature type="region of interest" description="Disordered" evidence="1">
    <location>
        <begin position="408"/>
        <end position="431"/>
    </location>
</feature>
<dbReference type="PANTHER" id="PTHR32000">
    <property type="entry name" value="SIMILAR TO HYPOTHETICAL PROTEIN"/>
    <property type="match status" value="1"/>
</dbReference>
<feature type="region of interest" description="Disordered" evidence="1">
    <location>
        <begin position="99"/>
        <end position="123"/>
    </location>
</feature>
<organism evidence="2 3">
    <name type="scientific">Acanthosepion pharaonis</name>
    <name type="common">Pharaoh cuttlefish</name>
    <name type="synonym">Sepia pharaonis</name>
    <dbReference type="NCBI Taxonomy" id="158019"/>
    <lineage>
        <taxon>Eukaryota</taxon>
        <taxon>Metazoa</taxon>
        <taxon>Spiralia</taxon>
        <taxon>Lophotrochozoa</taxon>
        <taxon>Mollusca</taxon>
        <taxon>Cephalopoda</taxon>
        <taxon>Coleoidea</taxon>
        <taxon>Decapodiformes</taxon>
        <taxon>Sepiida</taxon>
        <taxon>Sepiina</taxon>
        <taxon>Sepiidae</taxon>
        <taxon>Acanthosepion</taxon>
    </lineage>
</organism>